<evidence type="ECO:0000313" key="1">
    <source>
        <dbReference type="EMBL" id="UYF73005.1"/>
    </source>
</evidence>
<dbReference type="Proteomes" id="UP001164064">
    <property type="component" value="Chromosome"/>
</dbReference>
<accession>A0AA46S5S3</accession>
<protein>
    <submittedName>
        <fullName evidence="1">Uncharacterized protein</fullName>
    </submittedName>
</protein>
<sequence>MNAHKFLAEKGIKKATRVLNESPSNAQSYQDGYYFRTTPEFLFHNGHHHWNVTTNNGQYFKDRGFDPILISELKQVVESFENIEFYGGFESVKFKIKRAEFNGWLCISAPHEDGFAEWYVENAKKAIADHELVQAYKNGDA</sequence>
<dbReference type="AlphaFoldDB" id="A0AA46S5S3"/>
<proteinExistence type="predicted"/>
<evidence type="ECO:0000313" key="2">
    <source>
        <dbReference type="Proteomes" id="UP001164064"/>
    </source>
</evidence>
<name>A0AA46S5S3_9GAMM</name>
<organism evidence="1 2">
    <name type="scientific">Acinetobacter ursingii</name>
    <dbReference type="NCBI Taxonomy" id="108980"/>
    <lineage>
        <taxon>Bacteria</taxon>
        <taxon>Pseudomonadati</taxon>
        <taxon>Pseudomonadota</taxon>
        <taxon>Gammaproteobacteria</taxon>
        <taxon>Moraxellales</taxon>
        <taxon>Moraxellaceae</taxon>
        <taxon>Acinetobacter</taxon>
    </lineage>
</organism>
<reference evidence="1" key="1">
    <citation type="journal article" date="2022" name="J Glob Antimicrob Resist">
        <title>Comparative analysis of IMP-4- and OXA-58-containing plasmids of three carbapenemase-producing Acinetobacter ursingii strains in the Netherlands.</title>
        <authorList>
            <person name="Hendrickx A.P.A."/>
            <person name="Schade R.P."/>
            <person name="Landman F."/>
            <person name="Bosch T."/>
            <person name="Schouls L.M."/>
            <person name="van Dijk K."/>
        </authorList>
    </citation>
    <scope>NUCLEOTIDE SEQUENCE</scope>
    <source>
        <strain evidence="1">RIVM_C010559</strain>
    </source>
</reference>
<gene>
    <name evidence="1" type="ORF">LSO60_07065</name>
</gene>
<dbReference type="EMBL" id="CP089051">
    <property type="protein sequence ID" value="UYF73005.1"/>
    <property type="molecule type" value="Genomic_DNA"/>
</dbReference>
<dbReference type="RefSeq" id="WP_263513206.1">
    <property type="nucleotide sequence ID" value="NZ_CP089051.1"/>
</dbReference>